<dbReference type="RefSeq" id="WP_030432940.1">
    <property type="nucleotide sequence ID" value="NZ_JOEF01000034.1"/>
</dbReference>
<dbReference type="OrthoDB" id="1453790at2"/>
<gene>
    <name evidence="1" type="ORF">SAMN04489726_1760</name>
</gene>
<accession>A0A1G9TFW7</accession>
<name>A0A1G9TFW7_ALLAB</name>
<dbReference type="STRING" id="211114.SAMN04489726_1760"/>
<sequence length="96" mass="10830">MEVFLLWHVRHARSADGSVEHVDGAGELVWDEEQGDDLKVLGVYSSERRAWERVDRARGLPGFADEPDCFLTSRFVVDEDLWEDGFHTVPGVVSDG</sequence>
<dbReference type="AlphaFoldDB" id="A0A1G9TFW7"/>
<proteinExistence type="predicted"/>
<keyword evidence="2" id="KW-1185">Reference proteome</keyword>
<evidence type="ECO:0000313" key="2">
    <source>
        <dbReference type="Proteomes" id="UP000183376"/>
    </source>
</evidence>
<dbReference type="EMBL" id="LT629701">
    <property type="protein sequence ID" value="SDM46607.1"/>
    <property type="molecule type" value="Genomic_DNA"/>
</dbReference>
<organism evidence="1 2">
    <name type="scientific">Allokutzneria albata</name>
    <name type="common">Kibdelosporangium albatum</name>
    <dbReference type="NCBI Taxonomy" id="211114"/>
    <lineage>
        <taxon>Bacteria</taxon>
        <taxon>Bacillati</taxon>
        <taxon>Actinomycetota</taxon>
        <taxon>Actinomycetes</taxon>
        <taxon>Pseudonocardiales</taxon>
        <taxon>Pseudonocardiaceae</taxon>
        <taxon>Allokutzneria</taxon>
    </lineage>
</organism>
<evidence type="ECO:0000313" key="1">
    <source>
        <dbReference type="EMBL" id="SDM46607.1"/>
    </source>
</evidence>
<dbReference type="Proteomes" id="UP000183376">
    <property type="component" value="Chromosome I"/>
</dbReference>
<dbReference type="eggNOG" id="ENOG5032P66">
    <property type="taxonomic scope" value="Bacteria"/>
</dbReference>
<protein>
    <submittedName>
        <fullName evidence="1">Uncharacterized protein</fullName>
    </submittedName>
</protein>
<reference evidence="1 2" key="1">
    <citation type="submission" date="2016-10" db="EMBL/GenBank/DDBJ databases">
        <authorList>
            <person name="de Groot N.N."/>
        </authorList>
    </citation>
    <scope>NUCLEOTIDE SEQUENCE [LARGE SCALE GENOMIC DNA]</scope>
    <source>
        <strain evidence="1 2">DSM 44149</strain>
    </source>
</reference>